<dbReference type="Proteomes" id="UP000663855">
    <property type="component" value="Unassembled WGS sequence"/>
</dbReference>
<organism evidence="1 2">
    <name type="scientific">Rotaria magnacalcarata</name>
    <dbReference type="NCBI Taxonomy" id="392030"/>
    <lineage>
        <taxon>Eukaryota</taxon>
        <taxon>Metazoa</taxon>
        <taxon>Spiralia</taxon>
        <taxon>Gnathifera</taxon>
        <taxon>Rotifera</taxon>
        <taxon>Eurotatoria</taxon>
        <taxon>Bdelloidea</taxon>
        <taxon>Philodinida</taxon>
        <taxon>Philodinidae</taxon>
        <taxon>Rotaria</taxon>
    </lineage>
</organism>
<dbReference type="EMBL" id="CAJNOV010003902">
    <property type="protein sequence ID" value="CAF1156946.1"/>
    <property type="molecule type" value="Genomic_DNA"/>
</dbReference>
<reference evidence="1" key="1">
    <citation type="submission" date="2021-02" db="EMBL/GenBank/DDBJ databases">
        <authorList>
            <person name="Nowell W R."/>
        </authorList>
    </citation>
    <scope>NUCLEOTIDE SEQUENCE</scope>
</reference>
<accession>A0A814T4I7</accession>
<proteinExistence type="predicted"/>
<name>A0A814T4I7_9BILA</name>
<dbReference type="AlphaFoldDB" id="A0A814T4I7"/>
<evidence type="ECO:0000313" key="2">
    <source>
        <dbReference type="Proteomes" id="UP000663855"/>
    </source>
</evidence>
<comment type="caution">
    <text evidence="1">The sequence shown here is derived from an EMBL/GenBank/DDBJ whole genome shotgun (WGS) entry which is preliminary data.</text>
</comment>
<gene>
    <name evidence="1" type="ORF">CJN711_LOCUS9816</name>
</gene>
<protein>
    <submittedName>
        <fullName evidence="1">Uncharacterized protein</fullName>
    </submittedName>
</protein>
<evidence type="ECO:0000313" key="1">
    <source>
        <dbReference type="EMBL" id="CAF1156946.1"/>
    </source>
</evidence>
<sequence>MSSYSARCIGINIFPIPVKSPSFARENAMQQTVENQILSGSCVRIHEYHFNGVVKFEESLIPLLSGGSEQILRFLEQSDECWEFKSVEVVVEVVLHSMIQLA</sequence>